<reference evidence="2" key="1">
    <citation type="journal article" date="2023" name="Mol. Phylogenet. Evol.">
        <title>Genome-scale phylogeny and comparative genomics of the fungal order Sordariales.</title>
        <authorList>
            <person name="Hensen N."/>
            <person name="Bonometti L."/>
            <person name="Westerberg I."/>
            <person name="Brannstrom I.O."/>
            <person name="Guillou S."/>
            <person name="Cros-Aarteil S."/>
            <person name="Calhoun S."/>
            <person name="Haridas S."/>
            <person name="Kuo A."/>
            <person name="Mondo S."/>
            <person name="Pangilinan J."/>
            <person name="Riley R."/>
            <person name="LaButti K."/>
            <person name="Andreopoulos B."/>
            <person name="Lipzen A."/>
            <person name="Chen C."/>
            <person name="Yan M."/>
            <person name="Daum C."/>
            <person name="Ng V."/>
            <person name="Clum A."/>
            <person name="Steindorff A."/>
            <person name="Ohm R.A."/>
            <person name="Martin F."/>
            <person name="Silar P."/>
            <person name="Natvig D.O."/>
            <person name="Lalanne C."/>
            <person name="Gautier V."/>
            <person name="Ament-Velasquez S.L."/>
            <person name="Kruys A."/>
            <person name="Hutchinson M.I."/>
            <person name="Powell A.J."/>
            <person name="Barry K."/>
            <person name="Miller A.N."/>
            <person name="Grigoriev I.V."/>
            <person name="Debuchy R."/>
            <person name="Gladieux P."/>
            <person name="Hiltunen Thoren M."/>
            <person name="Johannesson H."/>
        </authorList>
    </citation>
    <scope>NUCLEOTIDE SEQUENCE</scope>
    <source>
        <strain evidence="2">PSN309</strain>
    </source>
</reference>
<evidence type="ECO:0000313" key="2">
    <source>
        <dbReference type="EMBL" id="KAK4192863.1"/>
    </source>
</evidence>
<proteinExistence type="predicted"/>
<dbReference type="AlphaFoldDB" id="A0AAN7AMT1"/>
<evidence type="ECO:0000313" key="3">
    <source>
        <dbReference type="Proteomes" id="UP001302126"/>
    </source>
</evidence>
<dbReference type="EMBL" id="MU864353">
    <property type="protein sequence ID" value="KAK4192863.1"/>
    <property type="molecule type" value="Genomic_DNA"/>
</dbReference>
<gene>
    <name evidence="2" type="ORF">QBC35DRAFT_204800</name>
</gene>
<sequence>MASTISPVDASPSDVVEGDPAARFTADPSTTTATTMQPVDWEYVPEVENGVELPHNTLTPGGFFLALWSTTSSYPSVPGLESMDLRPHSPCNTSTANCRPRRNVDYPPRPAGTTAFIHIPYCKLDVGIASRFPSTNNTMAPVHVERVGLPRTLVQEFRARINLPLSPTDGAVLRSETTPHFDDDDEWVYSRCVMSDFTGVGEDEAAALSRQGSLCCWASIVLEQRHTEGQTSPSWDLGFILHRVGVCTRDPSSKTGGCPWLHN</sequence>
<comment type="caution">
    <text evidence="2">The sequence shown here is derived from an EMBL/GenBank/DDBJ whole genome shotgun (WGS) entry which is preliminary data.</text>
</comment>
<evidence type="ECO:0000256" key="1">
    <source>
        <dbReference type="SAM" id="MobiDB-lite"/>
    </source>
</evidence>
<protein>
    <submittedName>
        <fullName evidence="2">Uncharacterized protein</fullName>
    </submittedName>
</protein>
<keyword evidence="3" id="KW-1185">Reference proteome</keyword>
<feature type="region of interest" description="Disordered" evidence="1">
    <location>
        <begin position="1"/>
        <end position="36"/>
    </location>
</feature>
<dbReference type="Proteomes" id="UP001302126">
    <property type="component" value="Unassembled WGS sequence"/>
</dbReference>
<accession>A0AAN7AMT1</accession>
<reference evidence="2" key="2">
    <citation type="submission" date="2023-05" db="EMBL/GenBank/DDBJ databases">
        <authorList>
            <consortium name="Lawrence Berkeley National Laboratory"/>
            <person name="Steindorff A."/>
            <person name="Hensen N."/>
            <person name="Bonometti L."/>
            <person name="Westerberg I."/>
            <person name="Brannstrom I.O."/>
            <person name="Guillou S."/>
            <person name="Cros-Aarteil S."/>
            <person name="Calhoun S."/>
            <person name="Haridas S."/>
            <person name="Kuo A."/>
            <person name="Mondo S."/>
            <person name="Pangilinan J."/>
            <person name="Riley R."/>
            <person name="Labutti K."/>
            <person name="Andreopoulos B."/>
            <person name="Lipzen A."/>
            <person name="Chen C."/>
            <person name="Yanf M."/>
            <person name="Daum C."/>
            <person name="Ng V."/>
            <person name="Clum A."/>
            <person name="Ohm R."/>
            <person name="Martin F."/>
            <person name="Silar P."/>
            <person name="Natvig D."/>
            <person name="Lalanne C."/>
            <person name="Gautier V."/>
            <person name="Ament-Velasquez S.L."/>
            <person name="Kruys A."/>
            <person name="Hutchinson M.I."/>
            <person name="Powell A.J."/>
            <person name="Barry K."/>
            <person name="Miller A.N."/>
            <person name="Grigoriev I.V."/>
            <person name="Debuchy R."/>
            <person name="Gladieux P."/>
            <person name="Thoren M.H."/>
            <person name="Johannesson H."/>
        </authorList>
    </citation>
    <scope>NUCLEOTIDE SEQUENCE</scope>
    <source>
        <strain evidence="2">PSN309</strain>
    </source>
</reference>
<organism evidence="2 3">
    <name type="scientific">Podospora australis</name>
    <dbReference type="NCBI Taxonomy" id="1536484"/>
    <lineage>
        <taxon>Eukaryota</taxon>
        <taxon>Fungi</taxon>
        <taxon>Dikarya</taxon>
        <taxon>Ascomycota</taxon>
        <taxon>Pezizomycotina</taxon>
        <taxon>Sordariomycetes</taxon>
        <taxon>Sordariomycetidae</taxon>
        <taxon>Sordariales</taxon>
        <taxon>Podosporaceae</taxon>
        <taxon>Podospora</taxon>
    </lineage>
</organism>
<name>A0AAN7AMT1_9PEZI</name>